<dbReference type="AlphaFoldDB" id="A0A9P0AAA4"/>
<protein>
    <submittedName>
        <fullName evidence="2">Uncharacterized protein</fullName>
    </submittedName>
</protein>
<gene>
    <name evidence="2" type="ORF">BEMITA_LOCUS6505</name>
</gene>
<evidence type="ECO:0000256" key="1">
    <source>
        <dbReference type="SAM" id="MobiDB-lite"/>
    </source>
</evidence>
<feature type="region of interest" description="Disordered" evidence="1">
    <location>
        <begin position="177"/>
        <end position="209"/>
    </location>
</feature>
<evidence type="ECO:0000313" key="2">
    <source>
        <dbReference type="EMBL" id="CAH0387501.1"/>
    </source>
</evidence>
<dbReference type="EMBL" id="OU963864">
    <property type="protein sequence ID" value="CAH0387501.1"/>
    <property type="molecule type" value="Genomic_DNA"/>
</dbReference>
<feature type="compositionally biased region" description="Polar residues" evidence="1">
    <location>
        <begin position="187"/>
        <end position="201"/>
    </location>
</feature>
<dbReference type="Proteomes" id="UP001152759">
    <property type="component" value="Chromosome 3"/>
</dbReference>
<accession>A0A9P0AAA4</accession>
<organism evidence="2 3">
    <name type="scientific">Bemisia tabaci</name>
    <name type="common">Sweetpotato whitefly</name>
    <name type="synonym">Aleurodes tabaci</name>
    <dbReference type="NCBI Taxonomy" id="7038"/>
    <lineage>
        <taxon>Eukaryota</taxon>
        <taxon>Metazoa</taxon>
        <taxon>Ecdysozoa</taxon>
        <taxon>Arthropoda</taxon>
        <taxon>Hexapoda</taxon>
        <taxon>Insecta</taxon>
        <taxon>Pterygota</taxon>
        <taxon>Neoptera</taxon>
        <taxon>Paraneoptera</taxon>
        <taxon>Hemiptera</taxon>
        <taxon>Sternorrhyncha</taxon>
        <taxon>Aleyrodoidea</taxon>
        <taxon>Aleyrodidae</taxon>
        <taxon>Aleyrodinae</taxon>
        <taxon>Bemisia</taxon>
    </lineage>
</organism>
<sequence length="209" mass="22656">MGTQPSSRNTLIPFTNKRNIIRTGGILSGPGAFLGLRREHARLTSSCEKGIISSSTKALCQGMMGCKGKSFFTRLRSKVRTYSRKNFMEADNPLLELIKNQQKLASIILGRAVRNEGYPECLQHRDSGTQTSPLPERTPPVVTLEDDGEANEGLAHQLNPLGGPEVFETNPTRNGSIGQLLGRRPSTGPTTAATSIFTQPCSAERTTEG</sequence>
<name>A0A9P0AAA4_BEMTA</name>
<reference evidence="2" key="1">
    <citation type="submission" date="2021-12" db="EMBL/GenBank/DDBJ databases">
        <authorList>
            <person name="King R."/>
        </authorList>
    </citation>
    <scope>NUCLEOTIDE SEQUENCE</scope>
</reference>
<evidence type="ECO:0000313" key="3">
    <source>
        <dbReference type="Proteomes" id="UP001152759"/>
    </source>
</evidence>
<proteinExistence type="predicted"/>
<keyword evidence="3" id="KW-1185">Reference proteome</keyword>